<proteinExistence type="predicted"/>
<gene>
    <name evidence="2" type="ORF">PGLA1383_LOCUS54793</name>
</gene>
<name>A0A813HQH5_POLGL</name>
<evidence type="ECO:0000313" key="3">
    <source>
        <dbReference type="Proteomes" id="UP000654075"/>
    </source>
</evidence>
<accession>A0A813HQH5</accession>
<evidence type="ECO:0000313" key="2">
    <source>
        <dbReference type="EMBL" id="CAE8639780.1"/>
    </source>
</evidence>
<keyword evidence="3" id="KW-1185">Reference proteome</keyword>
<sequence>EGPSTPAVPEPREEEVATSADGRRAVAQGLEELKAGSSDELQFSSLGIEDAGAKQLSQVLVSSASSL</sequence>
<organism evidence="2 3">
    <name type="scientific">Polarella glacialis</name>
    <name type="common">Dinoflagellate</name>
    <dbReference type="NCBI Taxonomy" id="89957"/>
    <lineage>
        <taxon>Eukaryota</taxon>
        <taxon>Sar</taxon>
        <taxon>Alveolata</taxon>
        <taxon>Dinophyceae</taxon>
        <taxon>Suessiales</taxon>
        <taxon>Suessiaceae</taxon>
        <taxon>Polarella</taxon>
    </lineage>
</organism>
<protein>
    <submittedName>
        <fullName evidence="2">Uncharacterized protein</fullName>
    </submittedName>
</protein>
<evidence type="ECO:0000256" key="1">
    <source>
        <dbReference type="SAM" id="MobiDB-lite"/>
    </source>
</evidence>
<feature type="non-terminal residue" evidence="2">
    <location>
        <position position="67"/>
    </location>
</feature>
<dbReference type="EMBL" id="CAJNNV010032377">
    <property type="protein sequence ID" value="CAE8639780.1"/>
    <property type="molecule type" value="Genomic_DNA"/>
</dbReference>
<reference evidence="2" key="1">
    <citation type="submission" date="2021-02" db="EMBL/GenBank/DDBJ databases">
        <authorList>
            <person name="Dougan E. K."/>
            <person name="Rhodes N."/>
            <person name="Thang M."/>
            <person name="Chan C."/>
        </authorList>
    </citation>
    <scope>NUCLEOTIDE SEQUENCE</scope>
</reference>
<feature type="non-terminal residue" evidence="2">
    <location>
        <position position="1"/>
    </location>
</feature>
<comment type="caution">
    <text evidence="2">The sequence shown here is derived from an EMBL/GenBank/DDBJ whole genome shotgun (WGS) entry which is preliminary data.</text>
</comment>
<dbReference type="AlphaFoldDB" id="A0A813HQH5"/>
<dbReference type="Proteomes" id="UP000654075">
    <property type="component" value="Unassembled WGS sequence"/>
</dbReference>
<feature type="region of interest" description="Disordered" evidence="1">
    <location>
        <begin position="1"/>
        <end position="22"/>
    </location>
</feature>